<evidence type="ECO:0000313" key="8">
    <source>
        <dbReference type="EMBL" id="QWV97746.1"/>
    </source>
</evidence>
<evidence type="ECO:0000256" key="2">
    <source>
        <dbReference type="ARBA" id="ARBA00022691"/>
    </source>
</evidence>
<evidence type="ECO:0000259" key="6">
    <source>
        <dbReference type="PROSITE" id="PS51332"/>
    </source>
</evidence>
<keyword evidence="2" id="KW-0949">S-adenosyl-L-methionine</keyword>
<sequence length="493" mass="55747">MARITFVYPDFESLGVEYLMAVCSEAGHEVHLVYYEAEDAYLGKRKSPAYDEIADRICQTHPAVVAFSCVTDNYQHQLQCSIALKRKSADVCTIFGGIHPTAVPEKTLCNDAIDAVAVGEAEHALLEFLEACASNGGFSLPDAPVAGFMFKKNGFVIGTPAEGKLADLDRLPFPKKEPFLSILKDACHEYRIMTSRGCPYRCSYCFNSQIVDLRGKNSIRRRSVDNVIAELAWAKERFSTRRILFVDDSFTTSKSWLREFCDRYRREISLPFACIANPHYVDQEIAHMLADAGCINVQLGVQSLSETLCAQTLERKSSNARIAEAIEHLKRNRIMVQVDHMLGIPGDTVAIQEDNARFYNRYRPDLISIFWLTYYPRTTIVELARKKGAITGKEIESIEEGVRLTTESYLTGGSLKDPAPYYSVAFLLNWMPLLPRWSVTLLLNSRLYRLFKVRSYYLSTALPRVIGSLLNKRDFRGRSHLIRFVQKTLGHAG</sequence>
<dbReference type="Pfam" id="PF04055">
    <property type="entry name" value="Radical_SAM"/>
    <property type="match status" value="1"/>
</dbReference>
<keyword evidence="3" id="KW-0479">Metal-binding</keyword>
<feature type="domain" description="Radical SAM core" evidence="7">
    <location>
        <begin position="184"/>
        <end position="414"/>
    </location>
</feature>
<dbReference type="InterPro" id="IPR034466">
    <property type="entry name" value="Methyltransferase_Class_B"/>
</dbReference>
<accession>A0ABX8JID6</accession>
<evidence type="ECO:0000256" key="3">
    <source>
        <dbReference type="ARBA" id="ARBA00022723"/>
    </source>
</evidence>
<dbReference type="PANTHER" id="PTHR43409">
    <property type="entry name" value="ANAEROBIC MAGNESIUM-PROTOPORPHYRIN IX MONOMETHYL ESTER CYCLASE-RELATED"/>
    <property type="match status" value="1"/>
</dbReference>
<dbReference type="InterPro" id="IPR006158">
    <property type="entry name" value="Cobalamin-bd"/>
</dbReference>
<organism evidence="8 9">
    <name type="scientific">Geomonas diazotrophica</name>
    <dbReference type="NCBI Taxonomy" id="2843197"/>
    <lineage>
        <taxon>Bacteria</taxon>
        <taxon>Pseudomonadati</taxon>
        <taxon>Thermodesulfobacteriota</taxon>
        <taxon>Desulfuromonadia</taxon>
        <taxon>Geobacterales</taxon>
        <taxon>Geobacteraceae</taxon>
        <taxon>Geomonas</taxon>
    </lineage>
</organism>
<dbReference type="SMART" id="SM00729">
    <property type="entry name" value="Elp3"/>
    <property type="match status" value="1"/>
</dbReference>
<evidence type="ECO:0000313" key="9">
    <source>
        <dbReference type="Proteomes" id="UP000683493"/>
    </source>
</evidence>
<reference evidence="8 9" key="1">
    <citation type="submission" date="2021-06" db="EMBL/GenBank/DDBJ databases">
        <title>Gemonas diversity in paddy soil.</title>
        <authorList>
            <person name="Liu G."/>
        </authorList>
    </citation>
    <scope>NUCLEOTIDE SEQUENCE [LARGE SCALE GENOMIC DNA]</scope>
    <source>
        <strain evidence="8 9">RG29</strain>
    </source>
</reference>
<comment type="cofactor">
    <cofactor evidence="1">
        <name>[4Fe-4S] cluster</name>
        <dbReference type="ChEBI" id="CHEBI:49883"/>
    </cofactor>
</comment>
<evidence type="ECO:0000259" key="7">
    <source>
        <dbReference type="PROSITE" id="PS51918"/>
    </source>
</evidence>
<dbReference type="InterPro" id="IPR051198">
    <property type="entry name" value="BchE-like"/>
</dbReference>
<evidence type="ECO:0000256" key="1">
    <source>
        <dbReference type="ARBA" id="ARBA00001966"/>
    </source>
</evidence>
<dbReference type="CDD" id="cd01335">
    <property type="entry name" value="Radical_SAM"/>
    <property type="match status" value="1"/>
</dbReference>
<proteinExistence type="predicted"/>
<dbReference type="PANTHER" id="PTHR43409:SF16">
    <property type="entry name" value="SLR0320 PROTEIN"/>
    <property type="match status" value="1"/>
</dbReference>
<dbReference type="InterPro" id="IPR006638">
    <property type="entry name" value="Elp3/MiaA/NifB-like_rSAM"/>
</dbReference>
<dbReference type="PROSITE" id="PS51332">
    <property type="entry name" value="B12_BINDING"/>
    <property type="match status" value="1"/>
</dbReference>
<dbReference type="EMBL" id="CP076724">
    <property type="protein sequence ID" value="QWV97746.1"/>
    <property type="molecule type" value="Genomic_DNA"/>
</dbReference>
<keyword evidence="5" id="KW-0411">Iron-sulfur</keyword>
<dbReference type="SFLD" id="SFLDS00029">
    <property type="entry name" value="Radical_SAM"/>
    <property type="match status" value="1"/>
</dbReference>
<keyword evidence="4" id="KW-0408">Iron</keyword>
<dbReference type="SFLD" id="SFLDG01123">
    <property type="entry name" value="methyltransferase_(Class_B)"/>
    <property type="match status" value="1"/>
</dbReference>
<evidence type="ECO:0000256" key="5">
    <source>
        <dbReference type="ARBA" id="ARBA00023014"/>
    </source>
</evidence>
<dbReference type="Proteomes" id="UP000683493">
    <property type="component" value="Chromosome"/>
</dbReference>
<gene>
    <name evidence="8" type="ORF">KP005_00155</name>
</gene>
<dbReference type="InterPro" id="IPR007197">
    <property type="entry name" value="rSAM"/>
</dbReference>
<feature type="domain" description="B12-binding" evidence="6">
    <location>
        <begin position="1"/>
        <end position="139"/>
    </location>
</feature>
<protein>
    <submittedName>
        <fullName evidence="8">Cobalamin-dependent protein</fullName>
    </submittedName>
</protein>
<keyword evidence="9" id="KW-1185">Reference proteome</keyword>
<evidence type="ECO:0000256" key="4">
    <source>
        <dbReference type="ARBA" id="ARBA00023004"/>
    </source>
</evidence>
<dbReference type="Pfam" id="PF02310">
    <property type="entry name" value="B12-binding"/>
    <property type="match status" value="1"/>
</dbReference>
<dbReference type="PROSITE" id="PS51918">
    <property type="entry name" value="RADICAL_SAM"/>
    <property type="match status" value="1"/>
</dbReference>
<dbReference type="SFLD" id="SFLDG01082">
    <property type="entry name" value="B12-binding_domain_containing"/>
    <property type="match status" value="1"/>
</dbReference>
<name>A0ABX8JID6_9BACT</name>